<sequence>MTPEHRIAPQCAGREEHSLFVSLSTVIIAHAVSANPENRPSERKRTADVRDTPDGESPIYTGVRIVAADDAKTPFKLRRFRYQFRKNGSSH</sequence>
<protein>
    <submittedName>
        <fullName evidence="2">Uncharacterized protein</fullName>
    </submittedName>
</protein>
<dbReference type="Proteomes" id="UP000051124">
    <property type="component" value="Unassembled WGS sequence"/>
</dbReference>
<reference evidence="2 3" key="1">
    <citation type="journal article" date="2015" name="Microbiome">
        <title>Genomic resolution of linkages in carbon, nitrogen, and sulfur cycling among widespread estuary sediment bacteria.</title>
        <authorList>
            <person name="Baker B.J."/>
            <person name="Lazar C.S."/>
            <person name="Teske A.P."/>
            <person name="Dick G.J."/>
        </authorList>
    </citation>
    <scope>NUCLEOTIDE SEQUENCE [LARGE SCALE GENOMIC DNA]</scope>
    <source>
        <strain evidence="2">DG_26</strain>
    </source>
</reference>
<evidence type="ECO:0000256" key="1">
    <source>
        <dbReference type="SAM" id="MobiDB-lite"/>
    </source>
</evidence>
<comment type="caution">
    <text evidence="2">The sequence shown here is derived from an EMBL/GenBank/DDBJ whole genome shotgun (WGS) entry which is preliminary data.</text>
</comment>
<feature type="region of interest" description="Disordered" evidence="1">
    <location>
        <begin position="34"/>
        <end position="56"/>
    </location>
</feature>
<accession>A0A0S7WG41</accession>
<gene>
    <name evidence="2" type="ORF">AMJ40_06250</name>
</gene>
<dbReference type="EMBL" id="LIZT01000075">
    <property type="protein sequence ID" value="KPJ49112.1"/>
    <property type="molecule type" value="Genomic_DNA"/>
</dbReference>
<dbReference type="AlphaFoldDB" id="A0A0S7WG41"/>
<name>A0A0S7WG41_UNCT6</name>
<proteinExistence type="predicted"/>
<organism evidence="2 3">
    <name type="scientific">candidate division TA06 bacterium DG_26</name>
    <dbReference type="NCBI Taxonomy" id="1703771"/>
    <lineage>
        <taxon>Bacteria</taxon>
        <taxon>Bacteria division TA06</taxon>
    </lineage>
</organism>
<feature type="compositionally biased region" description="Basic and acidic residues" evidence="1">
    <location>
        <begin position="39"/>
        <end position="53"/>
    </location>
</feature>
<evidence type="ECO:0000313" key="2">
    <source>
        <dbReference type="EMBL" id="KPJ49112.1"/>
    </source>
</evidence>
<evidence type="ECO:0000313" key="3">
    <source>
        <dbReference type="Proteomes" id="UP000051124"/>
    </source>
</evidence>